<dbReference type="EMBL" id="NKUB01000011">
    <property type="protein sequence ID" value="PYD69415.1"/>
    <property type="molecule type" value="Genomic_DNA"/>
</dbReference>
<dbReference type="AlphaFoldDB" id="A0A2V4RL90"/>
<gene>
    <name evidence="1" type="ORF">CFR76_10080</name>
</gene>
<dbReference type="Proteomes" id="UP000247371">
    <property type="component" value="Unassembled WGS sequence"/>
</dbReference>
<organism evidence="1 2">
    <name type="scientific">Komagataeibacter swingsii</name>
    <dbReference type="NCBI Taxonomy" id="215220"/>
    <lineage>
        <taxon>Bacteria</taxon>
        <taxon>Pseudomonadati</taxon>
        <taxon>Pseudomonadota</taxon>
        <taxon>Alphaproteobacteria</taxon>
        <taxon>Acetobacterales</taxon>
        <taxon>Acetobacteraceae</taxon>
        <taxon>Komagataeibacter</taxon>
    </lineage>
</organism>
<evidence type="ECO:0000313" key="1">
    <source>
        <dbReference type="EMBL" id="PYD69415.1"/>
    </source>
</evidence>
<sequence>MTLYRVELKQAAAAALANVDGVKNVFIDRSLPMTQDMLPAIIISCPRDNGVSAGRAQPQFTRVSHLYVHARLCHTSPENAEAEVEAFAEQIELAIMLDVGLQAMVTQVTEIDTEVEINSKTAEHTGEVSMHFGLEYIETYPPPGTPLTEITGTMTANGNDDFAGMQVPLTQD</sequence>
<evidence type="ECO:0000313" key="2">
    <source>
        <dbReference type="Proteomes" id="UP000247371"/>
    </source>
</evidence>
<proteinExistence type="predicted"/>
<comment type="caution">
    <text evidence="1">The sequence shown here is derived from an EMBL/GenBank/DDBJ whole genome shotgun (WGS) entry which is preliminary data.</text>
</comment>
<dbReference type="RefSeq" id="WP_110557018.1">
    <property type="nucleotide sequence ID" value="NZ_NKUB01000011.1"/>
</dbReference>
<keyword evidence="2" id="KW-1185">Reference proteome</keyword>
<accession>A0A2V4RL90</accession>
<protein>
    <recommendedName>
        <fullName evidence="3">Phage tail protein</fullName>
    </recommendedName>
</protein>
<name>A0A2V4RL90_9PROT</name>
<evidence type="ECO:0008006" key="3">
    <source>
        <dbReference type="Google" id="ProtNLM"/>
    </source>
</evidence>
<reference evidence="1 2" key="1">
    <citation type="submission" date="2017-07" db="EMBL/GenBank/DDBJ databases">
        <title>A draft genome sequence of Komagataeibacter swingsii LMG 22125.</title>
        <authorList>
            <person name="Skraban J."/>
            <person name="Cleenwerck I."/>
            <person name="Vandamme P."/>
            <person name="Trcek J."/>
        </authorList>
    </citation>
    <scope>NUCLEOTIDE SEQUENCE [LARGE SCALE GENOMIC DNA]</scope>
    <source>
        <strain evidence="1 2">LMG 22125</strain>
    </source>
</reference>